<evidence type="ECO:0000256" key="1">
    <source>
        <dbReference type="SAM" id="Phobius"/>
    </source>
</evidence>
<comment type="caution">
    <text evidence="2">The sequence shown here is derived from an EMBL/GenBank/DDBJ whole genome shotgun (WGS) entry which is preliminary data.</text>
</comment>
<dbReference type="OrthoDB" id="9995210at2"/>
<feature type="transmembrane region" description="Helical" evidence="1">
    <location>
        <begin position="35"/>
        <end position="55"/>
    </location>
</feature>
<protein>
    <submittedName>
        <fullName evidence="2">Uncharacterized protein</fullName>
    </submittedName>
</protein>
<dbReference type="AlphaFoldDB" id="A0A2T0LCH8"/>
<reference evidence="2 3" key="1">
    <citation type="submission" date="2018-03" db="EMBL/GenBank/DDBJ databases">
        <title>Genomic Encyclopedia of Archaeal and Bacterial Type Strains, Phase II (KMG-II): from individual species to whole genera.</title>
        <authorList>
            <person name="Goeker M."/>
        </authorList>
    </citation>
    <scope>NUCLEOTIDE SEQUENCE [LARGE SCALE GENOMIC DNA]</scope>
    <source>
        <strain evidence="2 3">DSM 44946</strain>
    </source>
</reference>
<sequence>MKNKINYEQIIEMASYGILIAIVVFWNFFSNLFPIKLEQVISILIGLIAATNIAWTRKFNKMEKKIDPLKTSEMLVYPDLQSAFNAILSKKKRIKTLRTYSNSSNIIQTFIRPNNIIIDHCKVMFRNLPPQEEAENKRYALELENILQRWRNLEKAGQIKKLEIVRHRYLLTEYQVIFDDDYMILGIYHPEPSDPSSVVIKSSPLVITTELKEGKKIIQTYIERFDAMFKEEGKKQRPQGASK</sequence>
<dbReference type="RefSeq" id="WP_146130486.1">
    <property type="nucleotide sequence ID" value="NZ_PVNE01000021.1"/>
</dbReference>
<keyword evidence="3" id="KW-1185">Reference proteome</keyword>
<accession>A0A2T0LCH8</accession>
<dbReference type="Proteomes" id="UP000237797">
    <property type="component" value="Unassembled WGS sequence"/>
</dbReference>
<feature type="transmembrane region" description="Helical" evidence="1">
    <location>
        <begin position="12"/>
        <end position="29"/>
    </location>
</feature>
<proteinExistence type="predicted"/>
<keyword evidence="1" id="KW-1133">Transmembrane helix</keyword>
<gene>
    <name evidence="2" type="ORF">CLV97_1215</name>
</gene>
<evidence type="ECO:0000313" key="2">
    <source>
        <dbReference type="EMBL" id="PRX39678.1"/>
    </source>
</evidence>
<organism evidence="2 3">
    <name type="scientific">Planifilum fimeticola</name>
    <dbReference type="NCBI Taxonomy" id="201975"/>
    <lineage>
        <taxon>Bacteria</taxon>
        <taxon>Bacillati</taxon>
        <taxon>Bacillota</taxon>
        <taxon>Bacilli</taxon>
        <taxon>Bacillales</taxon>
        <taxon>Thermoactinomycetaceae</taxon>
        <taxon>Planifilum</taxon>
    </lineage>
</organism>
<evidence type="ECO:0000313" key="3">
    <source>
        <dbReference type="Proteomes" id="UP000237797"/>
    </source>
</evidence>
<keyword evidence="1" id="KW-0812">Transmembrane</keyword>
<keyword evidence="1" id="KW-0472">Membrane</keyword>
<name>A0A2T0LCH8_9BACL</name>
<dbReference type="EMBL" id="PVNE01000021">
    <property type="protein sequence ID" value="PRX39678.1"/>
    <property type="molecule type" value="Genomic_DNA"/>
</dbReference>